<comment type="caution">
    <text evidence="1">The sequence shown here is derived from an EMBL/GenBank/DDBJ whole genome shotgun (WGS) entry which is preliminary data.</text>
</comment>
<dbReference type="EMBL" id="QFYQ01000001">
    <property type="protein sequence ID" value="RAK53076.1"/>
    <property type="molecule type" value="Genomic_DNA"/>
</dbReference>
<dbReference type="OrthoDB" id="9780310at2"/>
<reference evidence="2" key="1">
    <citation type="submission" date="2018-05" db="EMBL/GenBank/DDBJ databases">
        <authorList>
            <person name="Li X."/>
        </authorList>
    </citation>
    <scope>NUCLEOTIDE SEQUENCE [LARGE SCALE GENOMIC DNA]</scope>
    <source>
        <strain evidence="2">LX32</strain>
    </source>
</reference>
<dbReference type="PANTHER" id="PTHR30348:SF4">
    <property type="entry name" value="DUF72 DOMAIN-CONTAINING PROTEIN"/>
    <property type="match status" value="1"/>
</dbReference>
<keyword evidence="2" id="KW-1185">Reference proteome</keyword>
<name>A0A328AG46_9CAUL</name>
<organism evidence="1 2">
    <name type="scientific">Phenylobacterium soli</name>
    <dbReference type="NCBI Taxonomy" id="2170551"/>
    <lineage>
        <taxon>Bacteria</taxon>
        <taxon>Pseudomonadati</taxon>
        <taxon>Pseudomonadota</taxon>
        <taxon>Alphaproteobacteria</taxon>
        <taxon>Caulobacterales</taxon>
        <taxon>Caulobacteraceae</taxon>
        <taxon>Phenylobacterium</taxon>
    </lineage>
</organism>
<accession>A0A328AG46</accession>
<dbReference type="Gene3D" id="3.20.20.410">
    <property type="entry name" value="Protein of unknown function UPF0759"/>
    <property type="match status" value="1"/>
</dbReference>
<evidence type="ECO:0000313" key="2">
    <source>
        <dbReference type="Proteomes" id="UP000249254"/>
    </source>
</evidence>
<dbReference type="Proteomes" id="UP000249254">
    <property type="component" value="Unassembled WGS sequence"/>
</dbReference>
<dbReference type="AlphaFoldDB" id="A0A328AG46"/>
<dbReference type="PANTHER" id="PTHR30348">
    <property type="entry name" value="UNCHARACTERIZED PROTEIN YECE"/>
    <property type="match status" value="1"/>
</dbReference>
<dbReference type="SUPFAM" id="SSF117396">
    <property type="entry name" value="TM1631-like"/>
    <property type="match status" value="1"/>
</dbReference>
<gene>
    <name evidence="1" type="ORF">DJ017_00275</name>
</gene>
<dbReference type="InterPro" id="IPR036520">
    <property type="entry name" value="UPF0759_sf"/>
</dbReference>
<protein>
    <submittedName>
        <fullName evidence="1">DUF72 domain-containing protein</fullName>
    </submittedName>
</protein>
<proteinExistence type="predicted"/>
<dbReference type="Pfam" id="PF01904">
    <property type="entry name" value="DUF72"/>
    <property type="match status" value="1"/>
</dbReference>
<sequence>MAGAGRIRAGMGGWTFEPWRGVFYPDGLKQAAELEYASRHVTAIEINGTYYSTFKPDSWAKWREATPEGFKFSVKASRFCTNRRVLADMGESMDKFLNQGIAELGDRLGPILWQFMGTKKFDPDDFEGFLKLLPDKVGGLPLVHVVEPRHDSFATPEFIALCRKHGVTICLAAHETYPEIADVTGPIVYARLQTGSDDVPTAYPSETLDLWAERFKAYAAGGRPADLPAIAPEEAAKTPRDVYAFVIHEGKIRAPAAAMELIKRVD</sequence>
<dbReference type="RefSeq" id="WP_111526829.1">
    <property type="nucleotide sequence ID" value="NZ_JBHRSG010000001.1"/>
</dbReference>
<evidence type="ECO:0000313" key="1">
    <source>
        <dbReference type="EMBL" id="RAK53076.1"/>
    </source>
</evidence>
<dbReference type="InterPro" id="IPR002763">
    <property type="entry name" value="DUF72"/>
</dbReference>